<feature type="binding site" evidence="4">
    <location>
        <position position="194"/>
    </location>
    <ligand>
        <name>Zn(2+)</name>
        <dbReference type="ChEBI" id="CHEBI:29105"/>
        <label>1</label>
    </ligand>
</feature>
<dbReference type="PANTHER" id="PTHR36928">
    <property type="entry name" value="PHOSPHATASE YCDX-RELATED"/>
    <property type="match status" value="1"/>
</dbReference>
<comment type="cofactor">
    <cofactor evidence="4">
        <name>Zn(2+)</name>
        <dbReference type="ChEBI" id="CHEBI:29105"/>
    </cofactor>
    <text evidence="4">Binds 3 Zn(2+) ions per subunit.</text>
</comment>
<feature type="binding site" evidence="4">
    <location>
        <position position="132"/>
    </location>
    <ligand>
        <name>Zn(2+)</name>
        <dbReference type="ChEBI" id="CHEBI:29105"/>
        <label>3</label>
    </ligand>
</feature>
<feature type="binding site" evidence="4">
    <location>
        <position position="16"/>
    </location>
    <ligand>
        <name>Zn(2+)</name>
        <dbReference type="ChEBI" id="CHEBI:29105"/>
        <label>2</label>
    </ligand>
</feature>
<comment type="caution">
    <text evidence="6">The sequence shown here is derived from an EMBL/GenBank/DDBJ whole genome shotgun (WGS) entry which is preliminary data.</text>
</comment>
<evidence type="ECO:0000259" key="5">
    <source>
        <dbReference type="SMART" id="SM00481"/>
    </source>
</evidence>
<dbReference type="SMART" id="SM00481">
    <property type="entry name" value="POLIIIAc"/>
    <property type="match status" value="1"/>
</dbReference>
<keyword evidence="2 4" id="KW-0378">Hydrolase</keyword>
<feature type="binding site" evidence="4">
    <location>
        <position position="74"/>
    </location>
    <ligand>
        <name>Zn(2+)</name>
        <dbReference type="ChEBI" id="CHEBI:29105"/>
        <label>1</label>
    </ligand>
</feature>
<dbReference type="InterPro" id="IPR004013">
    <property type="entry name" value="PHP_dom"/>
</dbReference>
<feature type="binding site" evidence="4">
    <location>
        <position position="102"/>
    </location>
    <ligand>
        <name>Zn(2+)</name>
        <dbReference type="ChEBI" id="CHEBI:29105"/>
        <label>3</label>
    </ligand>
</feature>
<keyword evidence="1 4" id="KW-0479">Metal-binding</keyword>
<evidence type="ECO:0000313" key="7">
    <source>
        <dbReference type="Proteomes" id="UP001155587"/>
    </source>
</evidence>
<dbReference type="RefSeq" id="WP_265673895.1">
    <property type="nucleotide sequence ID" value="NZ_JAKRRY010000004.1"/>
</dbReference>
<reference evidence="6" key="1">
    <citation type="submission" date="2022-02" db="EMBL/GenBank/DDBJ databases">
        <title>Vibrio sp. nov, a new bacterium isolated from seawater.</title>
        <authorList>
            <person name="Yuan Y."/>
        </authorList>
    </citation>
    <scope>NUCLEOTIDE SEQUENCE</scope>
    <source>
        <strain evidence="6">ZSDZ65</strain>
    </source>
</reference>
<dbReference type="GO" id="GO:0071978">
    <property type="term" value="P:bacterial-type flagellum-dependent swarming motility"/>
    <property type="evidence" value="ECO:0007669"/>
    <property type="project" value="TreeGrafter"/>
</dbReference>
<protein>
    <submittedName>
        <fullName evidence="6">Phosphatase</fullName>
    </submittedName>
</protein>
<feature type="binding site" evidence="4">
    <location>
        <position position="10"/>
    </location>
    <ligand>
        <name>Zn(2+)</name>
        <dbReference type="ChEBI" id="CHEBI:29105"/>
        <label>1</label>
    </ligand>
</feature>
<dbReference type="InterPro" id="IPR050243">
    <property type="entry name" value="PHP_phosphatase"/>
</dbReference>
<evidence type="ECO:0000256" key="4">
    <source>
        <dbReference type="HAMAP-Rule" id="MF_01561"/>
    </source>
</evidence>
<dbReference type="HAMAP" id="MF_01561">
    <property type="entry name" value="YcdX_phosphat"/>
    <property type="match status" value="1"/>
</dbReference>
<dbReference type="GO" id="GO:0016791">
    <property type="term" value="F:phosphatase activity"/>
    <property type="evidence" value="ECO:0007669"/>
    <property type="project" value="UniProtKB-UniRule"/>
</dbReference>
<feature type="domain" description="Polymerase/histidinol phosphatase N-terminal" evidence="5">
    <location>
        <begin position="5"/>
        <end position="79"/>
    </location>
</feature>
<dbReference type="GO" id="GO:0005829">
    <property type="term" value="C:cytosol"/>
    <property type="evidence" value="ECO:0007669"/>
    <property type="project" value="TreeGrafter"/>
</dbReference>
<feature type="binding site" evidence="4">
    <location>
        <position position="196"/>
    </location>
    <ligand>
        <name>Zn(2+)</name>
        <dbReference type="ChEBI" id="CHEBI:29105"/>
        <label>2</label>
    </ligand>
</feature>
<accession>A0A9X3HVL8</accession>
<dbReference type="GO" id="GO:0008270">
    <property type="term" value="F:zinc ion binding"/>
    <property type="evidence" value="ECO:0007669"/>
    <property type="project" value="UniProtKB-UniRule"/>
</dbReference>
<keyword evidence="3 4" id="KW-0862">Zinc</keyword>
<sequence length="250" mass="27377">MQFVVDTHTHTYASGHAYSTIMENAQAASQAGLKILCTTDHADSMPGAPHYWFFSNQRVLPRYLFDVAIIRGVEANILNEQGDIDVHPSSYSSLDWIIGSFHEPVFRPATKDVHTQALINVIESGNIDALGHLGNPNFDFDFEAVARCAAKHHVAIEINASTLKGHSRVGSVDRCYDIARAVKQAGGFITTGSDSHFCDTIGQLDLVSELLVKVGMPTENVITFSTTQFLSFLQLRGRAPIAEFQALQDA</sequence>
<dbReference type="PANTHER" id="PTHR36928:SF1">
    <property type="entry name" value="PHOSPHATASE YCDX-RELATED"/>
    <property type="match status" value="1"/>
</dbReference>
<dbReference type="AlphaFoldDB" id="A0A9X3HVL8"/>
<feature type="binding site" evidence="4">
    <location>
        <position position="74"/>
    </location>
    <ligand>
        <name>Zn(2+)</name>
        <dbReference type="ChEBI" id="CHEBI:29105"/>
        <label>3</label>
    </ligand>
</feature>
<comment type="similarity">
    <text evidence="4">Belongs to the PHP family.</text>
</comment>
<organism evidence="6 7">
    <name type="scientific">Vibrio qingdaonensis</name>
    <dbReference type="NCBI Taxonomy" id="2829491"/>
    <lineage>
        <taxon>Bacteria</taxon>
        <taxon>Pseudomonadati</taxon>
        <taxon>Pseudomonadota</taxon>
        <taxon>Gammaproteobacteria</taxon>
        <taxon>Vibrionales</taxon>
        <taxon>Vibrionaceae</taxon>
        <taxon>Vibrio</taxon>
    </lineage>
</organism>
<dbReference type="InterPro" id="IPR016195">
    <property type="entry name" value="Pol/histidinol_Pase-like"/>
</dbReference>
<dbReference type="SUPFAM" id="SSF89550">
    <property type="entry name" value="PHP domain-like"/>
    <property type="match status" value="1"/>
</dbReference>
<proteinExistence type="inferred from homology"/>
<feature type="binding site" evidence="4">
    <location>
        <position position="8"/>
    </location>
    <ligand>
        <name>Zn(2+)</name>
        <dbReference type="ChEBI" id="CHEBI:29105"/>
        <label>1</label>
    </ligand>
</feature>
<dbReference type="EMBL" id="JAKRRY010000004">
    <property type="protein sequence ID" value="MCW8345456.1"/>
    <property type="molecule type" value="Genomic_DNA"/>
</dbReference>
<dbReference type="InterPro" id="IPR023710">
    <property type="entry name" value="Phosphatase_YcdX_put"/>
</dbReference>
<dbReference type="InterPro" id="IPR003141">
    <property type="entry name" value="Pol/His_phosphatase_N"/>
</dbReference>
<keyword evidence="7" id="KW-1185">Reference proteome</keyword>
<dbReference type="Proteomes" id="UP001155587">
    <property type="component" value="Unassembled WGS sequence"/>
</dbReference>
<name>A0A9X3HVL8_9VIBR</name>
<dbReference type="CDD" id="cd07437">
    <property type="entry name" value="PHP_HisPPase_Ycdx_like"/>
    <property type="match status" value="1"/>
</dbReference>
<evidence type="ECO:0000256" key="2">
    <source>
        <dbReference type="ARBA" id="ARBA00022801"/>
    </source>
</evidence>
<dbReference type="Gene3D" id="3.20.20.140">
    <property type="entry name" value="Metal-dependent hydrolases"/>
    <property type="match status" value="1"/>
</dbReference>
<evidence type="ECO:0000256" key="3">
    <source>
        <dbReference type="ARBA" id="ARBA00022833"/>
    </source>
</evidence>
<feature type="binding site" evidence="4">
    <location>
        <position position="41"/>
    </location>
    <ligand>
        <name>Zn(2+)</name>
        <dbReference type="ChEBI" id="CHEBI:29105"/>
        <label>2</label>
    </ligand>
</feature>
<evidence type="ECO:0000313" key="6">
    <source>
        <dbReference type="EMBL" id="MCW8345456.1"/>
    </source>
</evidence>
<dbReference type="NCBIfam" id="NF006702">
    <property type="entry name" value="PRK09248.1"/>
    <property type="match status" value="1"/>
</dbReference>
<gene>
    <name evidence="6" type="ORF">MD535_05345</name>
</gene>
<dbReference type="Pfam" id="PF02811">
    <property type="entry name" value="PHP"/>
    <property type="match status" value="1"/>
</dbReference>
<evidence type="ECO:0000256" key="1">
    <source>
        <dbReference type="ARBA" id="ARBA00022723"/>
    </source>
</evidence>